<reference evidence="1 2" key="1">
    <citation type="submission" date="2024-04" db="EMBL/GenBank/DDBJ databases">
        <authorList>
            <consortium name="Genoscope - CEA"/>
            <person name="William W."/>
        </authorList>
    </citation>
    <scope>NUCLEOTIDE SEQUENCE [LARGE SCALE GENOMIC DNA]</scope>
</reference>
<protein>
    <submittedName>
        <fullName evidence="1">Uncharacterized protein</fullName>
    </submittedName>
</protein>
<evidence type="ECO:0000313" key="1">
    <source>
        <dbReference type="EMBL" id="CAL1531410.1"/>
    </source>
</evidence>
<sequence>MTSTLSQHQQATRRFSIKDEDPFEEINRMLEQTRPTEIWQDHLLNMLRSCFTQVDMRRTLAFLEHVISQGKDALFNGKYELTFDHQRAPELLDLGSWKSLLIALGFETEEPDGRHSIEHIYIGLGQGVMLHALNGMLLLLSLFQDLDLELQRLVLHLLQDQARLFFSLVQDSDKEIDQRVVRELANVFPDEIKLLGFHKNGRTYMKKASHNLSKIHRKLAVVLFALFPIGPQLIETFI</sequence>
<name>A0AAV2HCA0_LYMST</name>
<proteinExistence type="predicted"/>
<comment type="caution">
    <text evidence="1">The sequence shown here is derived from an EMBL/GenBank/DDBJ whole genome shotgun (WGS) entry which is preliminary data.</text>
</comment>
<evidence type="ECO:0000313" key="2">
    <source>
        <dbReference type="Proteomes" id="UP001497497"/>
    </source>
</evidence>
<accession>A0AAV2HCA0</accession>
<dbReference type="Proteomes" id="UP001497497">
    <property type="component" value="Unassembled WGS sequence"/>
</dbReference>
<keyword evidence="2" id="KW-1185">Reference proteome</keyword>
<dbReference type="AlphaFoldDB" id="A0AAV2HCA0"/>
<gene>
    <name evidence="1" type="ORF">GSLYS_00005505001</name>
</gene>
<organism evidence="1 2">
    <name type="scientific">Lymnaea stagnalis</name>
    <name type="common">Great pond snail</name>
    <name type="synonym">Helix stagnalis</name>
    <dbReference type="NCBI Taxonomy" id="6523"/>
    <lineage>
        <taxon>Eukaryota</taxon>
        <taxon>Metazoa</taxon>
        <taxon>Spiralia</taxon>
        <taxon>Lophotrochozoa</taxon>
        <taxon>Mollusca</taxon>
        <taxon>Gastropoda</taxon>
        <taxon>Heterobranchia</taxon>
        <taxon>Euthyneura</taxon>
        <taxon>Panpulmonata</taxon>
        <taxon>Hygrophila</taxon>
        <taxon>Lymnaeoidea</taxon>
        <taxon>Lymnaeidae</taxon>
        <taxon>Lymnaea</taxon>
    </lineage>
</organism>
<dbReference type="EMBL" id="CAXITT010000088">
    <property type="protein sequence ID" value="CAL1531410.1"/>
    <property type="molecule type" value="Genomic_DNA"/>
</dbReference>